<evidence type="ECO:0000313" key="2">
    <source>
        <dbReference type="EMBL" id="EEC76751.1"/>
    </source>
</evidence>
<proteinExistence type="predicted"/>
<keyword evidence="3" id="KW-1185">Reference proteome</keyword>
<protein>
    <submittedName>
        <fullName evidence="2">Uncharacterized protein</fullName>
    </submittedName>
</protein>
<sequence>MASAPTGGVQIQCRGARIRSPSDGRRRPGSSAARCSGRGAERAGGDVGDAGGGNDASNQIWLAAVAAADGGNDGGGGCGDIDCGGWLARQRPWWLRRRGGSRAASWVARPAVQASWRAAVWSRGRQHGAHRRRQQVLVAASCDGGRLVAMNVATVDVAVAEEVRMATAR</sequence>
<organism evidence="2 3">
    <name type="scientific">Oryza sativa subsp. indica</name>
    <name type="common">Rice</name>
    <dbReference type="NCBI Taxonomy" id="39946"/>
    <lineage>
        <taxon>Eukaryota</taxon>
        <taxon>Viridiplantae</taxon>
        <taxon>Streptophyta</taxon>
        <taxon>Embryophyta</taxon>
        <taxon>Tracheophyta</taxon>
        <taxon>Spermatophyta</taxon>
        <taxon>Magnoliopsida</taxon>
        <taxon>Liliopsida</taxon>
        <taxon>Poales</taxon>
        <taxon>Poaceae</taxon>
        <taxon>BOP clade</taxon>
        <taxon>Oryzoideae</taxon>
        <taxon>Oryzeae</taxon>
        <taxon>Oryzinae</taxon>
        <taxon>Oryza</taxon>
        <taxon>Oryza sativa</taxon>
    </lineage>
</organism>
<accession>B8AV10</accession>
<dbReference type="EMBL" id="CM000129">
    <property type="protein sequence ID" value="EEC76751.1"/>
    <property type="molecule type" value="Genomic_DNA"/>
</dbReference>
<evidence type="ECO:0000256" key="1">
    <source>
        <dbReference type="SAM" id="MobiDB-lite"/>
    </source>
</evidence>
<dbReference type="HOGENOM" id="CLU_1581103_0_0_1"/>
<dbReference type="Proteomes" id="UP000007015">
    <property type="component" value="Chromosome 4"/>
</dbReference>
<feature type="compositionally biased region" description="Low complexity" evidence="1">
    <location>
        <begin position="29"/>
        <end position="38"/>
    </location>
</feature>
<reference evidence="2 3" key="1">
    <citation type="journal article" date="2005" name="PLoS Biol.">
        <title>The genomes of Oryza sativa: a history of duplications.</title>
        <authorList>
            <person name="Yu J."/>
            <person name="Wang J."/>
            <person name="Lin W."/>
            <person name="Li S."/>
            <person name="Li H."/>
            <person name="Zhou J."/>
            <person name="Ni P."/>
            <person name="Dong W."/>
            <person name="Hu S."/>
            <person name="Zeng C."/>
            <person name="Zhang J."/>
            <person name="Zhang Y."/>
            <person name="Li R."/>
            <person name="Xu Z."/>
            <person name="Li S."/>
            <person name="Li X."/>
            <person name="Zheng H."/>
            <person name="Cong L."/>
            <person name="Lin L."/>
            <person name="Yin J."/>
            <person name="Geng J."/>
            <person name="Li G."/>
            <person name="Shi J."/>
            <person name="Liu J."/>
            <person name="Lv H."/>
            <person name="Li J."/>
            <person name="Wang J."/>
            <person name="Deng Y."/>
            <person name="Ran L."/>
            <person name="Shi X."/>
            <person name="Wang X."/>
            <person name="Wu Q."/>
            <person name="Li C."/>
            <person name="Ren X."/>
            <person name="Wang J."/>
            <person name="Wang X."/>
            <person name="Li D."/>
            <person name="Liu D."/>
            <person name="Zhang X."/>
            <person name="Ji Z."/>
            <person name="Zhao W."/>
            <person name="Sun Y."/>
            <person name="Zhang Z."/>
            <person name="Bao J."/>
            <person name="Han Y."/>
            <person name="Dong L."/>
            <person name="Ji J."/>
            <person name="Chen P."/>
            <person name="Wu S."/>
            <person name="Liu J."/>
            <person name="Xiao Y."/>
            <person name="Bu D."/>
            <person name="Tan J."/>
            <person name="Yang L."/>
            <person name="Ye C."/>
            <person name="Zhang J."/>
            <person name="Xu J."/>
            <person name="Zhou Y."/>
            <person name="Yu Y."/>
            <person name="Zhang B."/>
            <person name="Zhuang S."/>
            <person name="Wei H."/>
            <person name="Liu B."/>
            <person name="Lei M."/>
            <person name="Yu H."/>
            <person name="Li Y."/>
            <person name="Xu H."/>
            <person name="Wei S."/>
            <person name="He X."/>
            <person name="Fang L."/>
            <person name="Zhang Z."/>
            <person name="Zhang Y."/>
            <person name="Huang X."/>
            <person name="Su Z."/>
            <person name="Tong W."/>
            <person name="Li J."/>
            <person name="Tong Z."/>
            <person name="Li S."/>
            <person name="Ye J."/>
            <person name="Wang L."/>
            <person name="Fang L."/>
            <person name="Lei T."/>
            <person name="Chen C."/>
            <person name="Chen H."/>
            <person name="Xu Z."/>
            <person name="Li H."/>
            <person name="Huang H."/>
            <person name="Zhang F."/>
            <person name="Xu H."/>
            <person name="Li N."/>
            <person name="Zhao C."/>
            <person name="Li S."/>
            <person name="Dong L."/>
            <person name="Huang Y."/>
            <person name="Li L."/>
            <person name="Xi Y."/>
            <person name="Qi Q."/>
            <person name="Li W."/>
            <person name="Zhang B."/>
            <person name="Hu W."/>
            <person name="Zhang Y."/>
            <person name="Tian X."/>
            <person name="Jiao Y."/>
            <person name="Liang X."/>
            <person name="Jin J."/>
            <person name="Gao L."/>
            <person name="Zheng W."/>
            <person name="Hao B."/>
            <person name="Liu S."/>
            <person name="Wang W."/>
            <person name="Yuan L."/>
            <person name="Cao M."/>
            <person name="McDermott J."/>
            <person name="Samudrala R."/>
            <person name="Wang J."/>
            <person name="Wong G.K."/>
            <person name="Yang H."/>
        </authorList>
    </citation>
    <scope>NUCLEOTIDE SEQUENCE [LARGE SCALE GENOMIC DNA]</scope>
    <source>
        <strain evidence="3">cv. 93-11</strain>
    </source>
</reference>
<name>B8AV10_ORYSI</name>
<dbReference type="AlphaFoldDB" id="B8AV10"/>
<gene>
    <name evidence="2" type="ORF">OsI_14816</name>
</gene>
<dbReference type="Gramene" id="BGIOSGA015614-TA">
    <property type="protein sequence ID" value="BGIOSGA015614-PA"/>
    <property type="gene ID" value="BGIOSGA015614"/>
</dbReference>
<feature type="region of interest" description="Disordered" evidence="1">
    <location>
        <begin position="1"/>
        <end position="52"/>
    </location>
</feature>
<evidence type="ECO:0000313" key="3">
    <source>
        <dbReference type="Proteomes" id="UP000007015"/>
    </source>
</evidence>